<evidence type="ECO:0000313" key="1">
    <source>
        <dbReference type="EMBL" id="SDY10651.1"/>
    </source>
</evidence>
<dbReference type="PROSITE" id="PS51257">
    <property type="entry name" value="PROKAR_LIPOPROTEIN"/>
    <property type="match status" value="1"/>
</dbReference>
<dbReference type="Proteomes" id="UP000199595">
    <property type="component" value="Unassembled WGS sequence"/>
</dbReference>
<evidence type="ECO:0000313" key="2">
    <source>
        <dbReference type="Proteomes" id="UP000199595"/>
    </source>
</evidence>
<gene>
    <name evidence="1" type="ORF">SAMN05444411_1263</name>
</gene>
<dbReference type="EMBL" id="FNNJ01000026">
    <property type="protein sequence ID" value="SDY10651.1"/>
    <property type="molecule type" value="Genomic_DNA"/>
</dbReference>
<name>A0A1H3H5B3_9FLAO</name>
<accession>A0A1H3H5B3</accession>
<keyword evidence="2" id="KW-1185">Reference proteome</keyword>
<reference evidence="2" key="1">
    <citation type="submission" date="2016-10" db="EMBL/GenBank/DDBJ databases">
        <authorList>
            <person name="Varghese N."/>
            <person name="Submissions S."/>
        </authorList>
    </citation>
    <scope>NUCLEOTIDE SEQUENCE [LARGE SCALE GENOMIC DNA]</scope>
    <source>
        <strain evidence="2">DSM 24956</strain>
    </source>
</reference>
<dbReference type="STRING" id="762486.SAMN05444411_1263"/>
<sequence>MQKPKHHFGYTKPLCNIMKMRQTIIFILTIIFFSCQNDLDKNKQVFQNILGEKKTNAINSLVTDFEKNLKKNYPELKIEKAYEKYLTEIISDSTTDFEKFKFQSPKTETKLNKSGLWNELYLKDENGLLMINKTGQYLRALDYVGETDKFVKEYYENREAAGMIRQELIVRGILKSNPNFNDYFHKRIVVIEFTF</sequence>
<proteinExistence type="predicted"/>
<protein>
    <submittedName>
        <fullName evidence="1">Uncharacterized protein</fullName>
    </submittedName>
</protein>
<dbReference type="AlphaFoldDB" id="A0A1H3H5B3"/>
<organism evidence="1 2">
    <name type="scientific">Lutibacter oricola</name>
    <dbReference type="NCBI Taxonomy" id="762486"/>
    <lineage>
        <taxon>Bacteria</taxon>
        <taxon>Pseudomonadati</taxon>
        <taxon>Bacteroidota</taxon>
        <taxon>Flavobacteriia</taxon>
        <taxon>Flavobacteriales</taxon>
        <taxon>Flavobacteriaceae</taxon>
        <taxon>Lutibacter</taxon>
    </lineage>
</organism>